<evidence type="ECO:0000313" key="2">
    <source>
        <dbReference type="Proteomes" id="UP001180754"/>
    </source>
</evidence>
<dbReference type="EMBL" id="JAVRFD010000033">
    <property type="protein sequence ID" value="MDT0549355.1"/>
    <property type="molecule type" value="Genomic_DNA"/>
</dbReference>
<reference evidence="1" key="1">
    <citation type="submission" date="2024-05" db="EMBL/GenBank/DDBJ databases">
        <title>30 novel species of actinomycetes from the DSMZ collection.</title>
        <authorList>
            <person name="Nouioui I."/>
        </authorList>
    </citation>
    <scope>NUCLEOTIDE SEQUENCE</scope>
    <source>
        <strain evidence="1">DSM 41529</strain>
    </source>
</reference>
<keyword evidence="2" id="KW-1185">Reference proteome</keyword>
<organism evidence="1 2">
    <name type="scientific">Streptomyces lonegramiae</name>
    <dbReference type="NCBI Taxonomy" id="3075524"/>
    <lineage>
        <taxon>Bacteria</taxon>
        <taxon>Bacillati</taxon>
        <taxon>Actinomycetota</taxon>
        <taxon>Actinomycetes</taxon>
        <taxon>Kitasatosporales</taxon>
        <taxon>Streptomycetaceae</taxon>
        <taxon>Streptomyces</taxon>
    </lineage>
</organism>
<accession>A0ABU2XWC8</accession>
<proteinExistence type="predicted"/>
<dbReference type="RefSeq" id="WP_311729919.1">
    <property type="nucleotide sequence ID" value="NZ_JAVRFD010000033.1"/>
</dbReference>
<evidence type="ECO:0008006" key="3">
    <source>
        <dbReference type="Google" id="ProtNLM"/>
    </source>
</evidence>
<gene>
    <name evidence="1" type="ORF">RND15_42810</name>
</gene>
<sequence>MRPRAGLGLRPGLRHGLRLRLRCGLCGDLGAPDEGAQQGRRRQVPGAQVLCGDEFHDLLGPRHDTQGVLIRCDLLNTVQHRPFGPEHRLLPALR</sequence>
<evidence type="ECO:0000313" key="1">
    <source>
        <dbReference type="EMBL" id="MDT0549355.1"/>
    </source>
</evidence>
<dbReference type="Proteomes" id="UP001180754">
    <property type="component" value="Unassembled WGS sequence"/>
</dbReference>
<name>A0ABU2XWC8_9ACTN</name>
<protein>
    <recommendedName>
        <fullName evidence="3">Secreted protein</fullName>
    </recommendedName>
</protein>
<comment type="caution">
    <text evidence="1">The sequence shown here is derived from an EMBL/GenBank/DDBJ whole genome shotgun (WGS) entry which is preliminary data.</text>
</comment>